<feature type="transmembrane region" description="Helical" evidence="2">
    <location>
        <begin position="30"/>
        <end position="51"/>
    </location>
</feature>
<dbReference type="AlphaFoldDB" id="A0A4U2ZVW4"/>
<proteinExistence type="predicted"/>
<keyword evidence="2" id="KW-0812">Transmembrane</keyword>
<feature type="transmembrane region" description="Helical" evidence="2">
    <location>
        <begin position="57"/>
        <end position="75"/>
    </location>
</feature>
<sequence>ANIGALLTFAMVGVTVIILRKTHPNLKRGFMVPLVPILPIISITCCLFLMVNLPLKTWIYFGAWLFIGVIVYFIYSKRHSQLNKL</sequence>
<reference evidence="4 5" key="1">
    <citation type="journal article" date="2019" name="Environ. Microbiol.">
        <title>An active ?-lactamase is a part of an orchestrated cell wall stress resistance network of Bacillus subtilis and related rhizosphere species.</title>
        <authorList>
            <person name="Bucher T."/>
            <person name="Keren-Paz A."/>
            <person name="Hausser J."/>
            <person name="Olender T."/>
            <person name="Cytryn E."/>
            <person name="Kolodkin-Gal I."/>
        </authorList>
    </citation>
    <scope>NUCLEOTIDE SEQUENCE [LARGE SCALE GENOMIC DNA]</scope>
    <source>
        <strain evidence="4 5">I186</strain>
    </source>
</reference>
<evidence type="ECO:0000256" key="1">
    <source>
        <dbReference type="ARBA" id="ARBA00022448"/>
    </source>
</evidence>
<dbReference type="EMBL" id="SZOD01001241">
    <property type="protein sequence ID" value="TKI78945.1"/>
    <property type="molecule type" value="Genomic_DNA"/>
</dbReference>
<keyword evidence="2" id="KW-0472">Membrane</keyword>
<organism evidence="4 5">
    <name type="scientific">Bacillus mycoides</name>
    <dbReference type="NCBI Taxonomy" id="1405"/>
    <lineage>
        <taxon>Bacteria</taxon>
        <taxon>Bacillati</taxon>
        <taxon>Bacillota</taxon>
        <taxon>Bacilli</taxon>
        <taxon>Bacillales</taxon>
        <taxon>Bacillaceae</taxon>
        <taxon>Bacillus</taxon>
        <taxon>Bacillus cereus group</taxon>
    </lineage>
</organism>
<comment type="caution">
    <text evidence="4">The sequence shown here is derived from an EMBL/GenBank/DDBJ whole genome shotgun (WGS) entry which is preliminary data.</text>
</comment>
<name>A0A4U2ZVW4_BACMY</name>
<dbReference type="GO" id="GO:0015171">
    <property type="term" value="F:amino acid transmembrane transporter activity"/>
    <property type="evidence" value="ECO:0007669"/>
    <property type="project" value="TreeGrafter"/>
</dbReference>
<feature type="domain" description="Cationic amino acid transporter C-terminal" evidence="3">
    <location>
        <begin position="30"/>
        <end position="80"/>
    </location>
</feature>
<dbReference type="Gene3D" id="1.20.1740.10">
    <property type="entry name" value="Amino acid/polyamine transporter I"/>
    <property type="match status" value="1"/>
</dbReference>
<evidence type="ECO:0000313" key="4">
    <source>
        <dbReference type="EMBL" id="TKI78945.1"/>
    </source>
</evidence>
<protein>
    <submittedName>
        <fullName evidence="4">Amino acid permease</fullName>
    </submittedName>
</protein>
<gene>
    <name evidence="4" type="ORF">FC701_33105</name>
</gene>
<evidence type="ECO:0000313" key="5">
    <source>
        <dbReference type="Proteomes" id="UP000305524"/>
    </source>
</evidence>
<dbReference type="PANTHER" id="PTHR43243:SF4">
    <property type="entry name" value="CATIONIC AMINO ACID TRANSPORTER 4"/>
    <property type="match status" value="1"/>
</dbReference>
<dbReference type="InterPro" id="IPR029485">
    <property type="entry name" value="CAT_C"/>
</dbReference>
<keyword evidence="1" id="KW-0813">Transport</keyword>
<feature type="transmembrane region" description="Helical" evidence="2">
    <location>
        <begin position="6"/>
        <end position="23"/>
    </location>
</feature>
<accession>A0A4U2ZVW4</accession>
<dbReference type="Proteomes" id="UP000305524">
    <property type="component" value="Unassembled WGS sequence"/>
</dbReference>
<dbReference type="RefSeq" id="WP_320620271.1">
    <property type="nucleotide sequence ID" value="NZ_SZOD01001241.1"/>
</dbReference>
<evidence type="ECO:0000256" key="2">
    <source>
        <dbReference type="SAM" id="Phobius"/>
    </source>
</evidence>
<keyword evidence="2" id="KW-1133">Transmembrane helix</keyword>
<dbReference type="PANTHER" id="PTHR43243">
    <property type="entry name" value="INNER MEMBRANE TRANSPORTER YGJI-RELATED"/>
    <property type="match status" value="1"/>
</dbReference>
<dbReference type="Pfam" id="PF13906">
    <property type="entry name" value="AA_permease_C"/>
    <property type="match status" value="1"/>
</dbReference>
<evidence type="ECO:0000259" key="3">
    <source>
        <dbReference type="Pfam" id="PF13906"/>
    </source>
</evidence>
<feature type="non-terminal residue" evidence="4">
    <location>
        <position position="1"/>
    </location>
</feature>